<feature type="transmembrane region" description="Helical" evidence="7">
    <location>
        <begin position="329"/>
        <end position="348"/>
    </location>
</feature>
<feature type="transmembrane region" description="Helical" evidence="7">
    <location>
        <begin position="141"/>
        <end position="165"/>
    </location>
</feature>
<dbReference type="AlphaFoldDB" id="A0A6N2VXU7"/>
<organism evidence="8">
    <name type="scientific">Enterocloster bolteae</name>
    <dbReference type="NCBI Taxonomy" id="208479"/>
    <lineage>
        <taxon>Bacteria</taxon>
        <taxon>Bacillati</taxon>
        <taxon>Bacillota</taxon>
        <taxon>Clostridia</taxon>
        <taxon>Lachnospirales</taxon>
        <taxon>Lachnospiraceae</taxon>
        <taxon>Enterocloster</taxon>
    </lineage>
</organism>
<feature type="transmembrane region" description="Helical" evidence="7">
    <location>
        <begin position="29"/>
        <end position="53"/>
    </location>
</feature>
<evidence type="ECO:0000256" key="4">
    <source>
        <dbReference type="ARBA" id="ARBA00022692"/>
    </source>
</evidence>
<feature type="transmembrane region" description="Helical" evidence="7">
    <location>
        <begin position="383"/>
        <end position="416"/>
    </location>
</feature>
<evidence type="ECO:0000256" key="5">
    <source>
        <dbReference type="ARBA" id="ARBA00022989"/>
    </source>
</evidence>
<keyword evidence="3" id="KW-0813">Transport</keyword>
<keyword evidence="6 7" id="KW-0472">Membrane</keyword>
<feature type="transmembrane region" description="Helical" evidence="7">
    <location>
        <begin position="177"/>
        <end position="197"/>
    </location>
</feature>
<evidence type="ECO:0000256" key="6">
    <source>
        <dbReference type="ARBA" id="ARBA00023136"/>
    </source>
</evidence>
<dbReference type="PANTHER" id="PTHR43337">
    <property type="entry name" value="XANTHINE/URACIL PERMEASE C887.17-RELATED"/>
    <property type="match status" value="1"/>
</dbReference>
<gene>
    <name evidence="8" type="primary">yicO_3</name>
    <name evidence="8" type="ORF">CBLFYP116_03127</name>
</gene>
<feature type="transmembrane region" description="Helical" evidence="7">
    <location>
        <begin position="111"/>
        <end position="129"/>
    </location>
</feature>
<dbReference type="InterPro" id="IPR006043">
    <property type="entry name" value="NCS2"/>
</dbReference>
<evidence type="ECO:0000256" key="2">
    <source>
        <dbReference type="ARBA" id="ARBA00005697"/>
    </source>
</evidence>
<feature type="transmembrane region" description="Helical" evidence="7">
    <location>
        <begin position="422"/>
        <end position="438"/>
    </location>
</feature>
<evidence type="ECO:0000256" key="7">
    <source>
        <dbReference type="SAM" id="Phobius"/>
    </source>
</evidence>
<comment type="subcellular location">
    <subcellularLocation>
        <location evidence="1">Endomembrane system</location>
        <topology evidence="1">Multi-pass membrane protein</topology>
    </subcellularLocation>
</comment>
<feature type="transmembrane region" description="Helical" evidence="7">
    <location>
        <begin position="354"/>
        <end position="371"/>
    </location>
</feature>
<protein>
    <submittedName>
        <fullName evidence="8">Permease YicO</fullName>
    </submittedName>
</protein>
<dbReference type="GO" id="GO:0005886">
    <property type="term" value="C:plasma membrane"/>
    <property type="evidence" value="ECO:0007669"/>
    <property type="project" value="TreeGrafter"/>
</dbReference>
<sequence>MDGTAMNLTDKIDRFFKISERGSSIKTEILAGATTFMTMVFLVAVHPAIMAGAGMDKGAMATVTLLTAAIFTALCGLYCNIPFALATAMGTNGLFAFSIVASGAATWQTALGINFISGMIFVLITVCGIREKIILIVPKGLKITLGAVVGIFIAATGLCNVKLVALSGSGFLALGDVMNGEVGLFTITLVLILVFTVRGWKAGIIIAMAAGTIIGIPMGLTGVPEYLVSMPPSIMPIAFKLDIRSALSIAYIPFLLVFFVNDFFSTLGTLLGCAGKAELLDEDGNLPDMKKPFLVDAVGTVAGTVMGTSTVTTYVQSAAGIEAGGRTGLTSVSCAAFFLLSLFFTPIALMVPNAVNSAALVVIGVSMLTGMKDLDYTSAVEYLPAFIAIVGTAYTYNLATGLSLGIIAHIIVMVSAGRIRQVHWTSYVLAVPLAYYLVRLA</sequence>
<feature type="transmembrane region" description="Helical" evidence="7">
    <location>
        <begin position="243"/>
        <end position="260"/>
    </location>
</feature>
<dbReference type="GeneID" id="23116225"/>
<feature type="transmembrane region" description="Helical" evidence="7">
    <location>
        <begin position="204"/>
        <end position="223"/>
    </location>
</feature>
<name>A0A6N2VXU7_9FIRM</name>
<dbReference type="PANTHER" id="PTHR43337:SF1">
    <property type="entry name" value="XANTHINE_URACIL PERMEASE C887.17-RELATED"/>
    <property type="match status" value="1"/>
</dbReference>
<evidence type="ECO:0000256" key="3">
    <source>
        <dbReference type="ARBA" id="ARBA00022448"/>
    </source>
</evidence>
<keyword evidence="4 7" id="KW-0812">Transmembrane</keyword>
<dbReference type="EMBL" id="CACRTF010000014">
    <property type="protein sequence ID" value="VYT35185.1"/>
    <property type="molecule type" value="Genomic_DNA"/>
</dbReference>
<evidence type="ECO:0000313" key="8">
    <source>
        <dbReference type="EMBL" id="VYT35185.1"/>
    </source>
</evidence>
<dbReference type="Pfam" id="PF00860">
    <property type="entry name" value="Xan_ur_permease"/>
    <property type="match status" value="1"/>
</dbReference>
<dbReference type="RefSeq" id="WP_002577743.1">
    <property type="nucleotide sequence ID" value="NZ_BAABZS010000001.1"/>
</dbReference>
<evidence type="ECO:0000256" key="1">
    <source>
        <dbReference type="ARBA" id="ARBA00004127"/>
    </source>
</evidence>
<dbReference type="InterPro" id="IPR045018">
    <property type="entry name" value="Azg-like"/>
</dbReference>
<accession>A0A6N2VXU7</accession>
<reference evidence="8" key="1">
    <citation type="submission" date="2019-11" db="EMBL/GenBank/DDBJ databases">
        <authorList>
            <person name="Feng L."/>
        </authorList>
    </citation>
    <scope>NUCLEOTIDE SEQUENCE</scope>
    <source>
        <strain evidence="8">CbolteaeLFYP116</strain>
    </source>
</reference>
<dbReference type="GO" id="GO:0012505">
    <property type="term" value="C:endomembrane system"/>
    <property type="evidence" value="ECO:0007669"/>
    <property type="project" value="UniProtKB-SubCell"/>
</dbReference>
<dbReference type="GO" id="GO:0005345">
    <property type="term" value="F:purine nucleobase transmembrane transporter activity"/>
    <property type="evidence" value="ECO:0007669"/>
    <property type="project" value="TreeGrafter"/>
</dbReference>
<comment type="similarity">
    <text evidence="2">Belongs to the nucleobase:cation symporter-2 (NCS2) (TC 2.A.40) family. Azg-like subfamily.</text>
</comment>
<keyword evidence="5 7" id="KW-1133">Transmembrane helix</keyword>
<proteinExistence type="inferred from homology"/>
<feature type="transmembrane region" description="Helical" evidence="7">
    <location>
        <begin position="59"/>
        <end position="78"/>
    </location>
</feature>